<feature type="compositionally biased region" description="Basic and acidic residues" evidence="4">
    <location>
        <begin position="819"/>
        <end position="836"/>
    </location>
</feature>
<dbReference type="SUPFAM" id="SSF50729">
    <property type="entry name" value="PH domain-like"/>
    <property type="match status" value="1"/>
</dbReference>
<dbReference type="SMART" id="SM00233">
    <property type="entry name" value="PH"/>
    <property type="match status" value="1"/>
</dbReference>
<feature type="region of interest" description="Disordered" evidence="4">
    <location>
        <begin position="1522"/>
        <end position="1558"/>
    </location>
</feature>
<proteinExistence type="predicted"/>
<feature type="compositionally biased region" description="Acidic residues" evidence="4">
    <location>
        <begin position="389"/>
        <end position="400"/>
    </location>
</feature>
<keyword evidence="3" id="KW-0446">Lipid-binding</keyword>
<organism evidence="7">
    <name type="scientific">Toxoplasma gondii (strain ATCC 50861 / VEG)</name>
    <dbReference type="NCBI Taxonomy" id="432359"/>
    <lineage>
        <taxon>Eukaryota</taxon>
        <taxon>Sar</taxon>
        <taxon>Alveolata</taxon>
        <taxon>Apicomplexa</taxon>
        <taxon>Conoidasida</taxon>
        <taxon>Coccidia</taxon>
        <taxon>Eucoccidiorida</taxon>
        <taxon>Eimeriorina</taxon>
        <taxon>Sarcocystidae</taxon>
        <taxon>Toxoplasma</taxon>
    </lineage>
</organism>
<feature type="compositionally biased region" description="Low complexity" evidence="4">
    <location>
        <begin position="350"/>
        <end position="367"/>
    </location>
</feature>
<dbReference type="Gene3D" id="2.40.160.120">
    <property type="match status" value="1"/>
</dbReference>
<evidence type="ECO:0000313" key="7">
    <source>
        <dbReference type="EMBL" id="CEL75945.1"/>
    </source>
</evidence>
<evidence type="ECO:0000256" key="3">
    <source>
        <dbReference type="ARBA" id="ARBA00023121"/>
    </source>
</evidence>
<feature type="region of interest" description="Disordered" evidence="4">
    <location>
        <begin position="608"/>
        <end position="692"/>
    </location>
</feature>
<keyword evidence="5" id="KW-1133">Transmembrane helix</keyword>
<keyword evidence="5" id="KW-0812">Transmembrane</keyword>
<feature type="region of interest" description="Disordered" evidence="4">
    <location>
        <begin position="432"/>
        <end position="477"/>
    </location>
</feature>
<dbReference type="PANTHER" id="PTHR10658">
    <property type="entry name" value="PHOSPHATIDYLINOSITOL TRANSFER PROTEIN"/>
    <property type="match status" value="1"/>
</dbReference>
<dbReference type="CDD" id="cd07815">
    <property type="entry name" value="SRPBCC_PITP"/>
    <property type="match status" value="1"/>
</dbReference>
<feature type="compositionally biased region" description="Basic and acidic residues" evidence="4">
    <location>
        <begin position="1243"/>
        <end position="1255"/>
    </location>
</feature>
<feature type="compositionally biased region" description="Polar residues" evidence="4">
    <location>
        <begin position="435"/>
        <end position="449"/>
    </location>
</feature>
<dbReference type="EMBL" id="LN714499">
    <property type="protein sequence ID" value="CEL75945.1"/>
    <property type="molecule type" value="Genomic_DNA"/>
</dbReference>
<feature type="domain" description="PH" evidence="6">
    <location>
        <begin position="481"/>
        <end position="579"/>
    </location>
</feature>
<dbReference type="Pfam" id="PF00169">
    <property type="entry name" value="PH"/>
    <property type="match status" value="1"/>
</dbReference>
<sequence>MKVFEYRLVLPMTPEQYKRCQLYMVAKASLEDATKAEAEGAANDCMEILKNEEYTNEEGDTGQYTHKRINIANKLPGWLVSWVDPRLTVFDEKSWNAFPHLKTTYDCELFSKAKVSMISHHLPGVQTDDNALALDAAMLAQRKVVLIDIVNDPVASKAYVESEDPSRFHSKKAGIGPLRKDWMTNVPMVPDVSRSDAAVSSPREETEEKREETEEKREETISRGKHARLHVRSREKGNLSAAAAPAAETVHAENERMRPQYPIMTCYKLFVLDFPYFGFMASKVENWITGAMRDVLLNYHRKAVCWMDEWYELSMADIRKMEEEVKVKLDAIRGQTALPLLAPSAEGKVEAAPEASGAPQGSAGPSSEGEETRAGDGQGAGDSGWSPTSDEDGEFDSERDEPLDLQATLPFAVTVDGLAPWSLDAPGIFPLSPNKAESQAGDSNSQVSPSVAPPRSDAGAPGAATAAPASVSPASEPPKETVLHSGFLYKLGDGIWNTTWNLRYVVLRNSRLQYFNDPRDTRAKCVVDLEGAEITWTGEMRGRMHSFYVHPACKRSMHFCGETADASRQWMAWLQEAAQRSDRAPGERRRFSSFSCSHHFLPKSFSPSLASRGGYAEQTASPHLPPMEESRTSDGEASLARPPHASDSLERSQQADAPGRESGDTQAAKERHSADAGKERRETEREARVALDDEGARLSRHLSLGSVCSGDPRCRPGFSDRVAAGECEGVCDLLPSPEITPDLEYCVRRLKFLLSSRARSRFSPARNEDDVRVFVKDASQWVSLPPPKAVHIRESLSRQTSSSGAFPQGREDGTEDERDERGEKSQERGDAEECGRRPPPRAPRGALESTEFSERSLRLQRVQALLGLVLPIVLPAFALYQCVVLCLQGLACLSEAASLFFLFFSSLSSLCVSLLRIPFSSFQSVSSPSSSLFSLSPLSASFCAGAAEIPGDASSSFSACLLPALHIFLKNLLIQLLFFVLRVLLWILLPFFLGLRLASFSRLFSVDSPRPRTALPRPSRTGNALSVSPVVSSERGGATVDPSPPLSAAGRDLVVKASCVVDATAEELFFLLMDVEMMGSWMLAHTSSPRVVSESIHSDFLSLSFSPSLLLSSSPAATAEAFLAACSLFSRPAGHALCPGHAHRGGLAEKASVTLSAARVGMSPPFACLLSGDISAGVASAGAALAGPLLSPLLRDRRLAWRRWWGQTQDGSFVVVFHSEQQLLSSCMRAACEWHSCGAGREMNGRKGETRRETTETWTATAGARGRETEETDRKAVWATKVAEKVVSWTQRLSSLLFAANKEKREKRSRESPTALHGLLRLLGNVFPIAVHPLSRFPGAQMEKNKAAKTGEDSRETPWETSADAVLASGFEAFVITPLSPSLEQLAPPHNLASPDRDERAASGARTPRAAAGAPPCLLTFVSAVDWGGAMPRWLGERVSLLRADRILRGAKLESEMRRARRRTVPADQDLVAEDLLETLDTPTSDSDEDRQDELHSPSSSPSFDSPSEAAGAALSGYVQGWKRQDAKEEDSAAREELTRTRKRAPASPAPPRDDRRLPEALREFRRSPQGGLVALNLAAVDAQRAVFLELIQSRGEAVREGRGLVDVSLPVSILQPKSLLAFLGSCWGFAPFCLSRAADAQTDVLERFKWTVTFAVASLHLGMKHGDKELRSSRREISSLRFLLSFLLGCCQRMPFNPLLGETFQGHWPDGTRVFLEQTAIDPPSTAFLVRSAKSRFSFWGNFAFRAQLKGNYGVLRQEGETAVRFRHDETEIRFSQPTAKVSGLLWGPRVFEWGGNMDFRDERNSLYCRLQFGVSKPTHSSSHVPSDFFYGEIKDTATGASRSVVTGSWIDQVNFDGKRYWDACSCPAPAPLEACTDSEALPTDSRFRQDILCLREGLIEEAQDWKLELDAVQRRDRAVRANRLALQQTAGVTASPA</sequence>
<feature type="region of interest" description="Disordered" evidence="4">
    <location>
        <begin position="1242"/>
        <end position="1272"/>
    </location>
</feature>
<dbReference type="InterPro" id="IPR001849">
    <property type="entry name" value="PH_domain"/>
</dbReference>
<keyword evidence="5" id="KW-0472">Membrane</keyword>
<dbReference type="InterPro" id="IPR055261">
    <property type="entry name" value="PI_transfer_N"/>
</dbReference>
<feature type="compositionally biased region" description="Basic and acidic residues" evidence="4">
    <location>
        <begin position="202"/>
        <end position="222"/>
    </location>
</feature>
<feature type="compositionally biased region" description="Basic and acidic residues" evidence="4">
    <location>
        <begin position="1523"/>
        <end position="1540"/>
    </location>
</feature>
<dbReference type="SUPFAM" id="SSF55961">
    <property type="entry name" value="Bet v1-like"/>
    <property type="match status" value="1"/>
</dbReference>
<feature type="region of interest" description="Disordered" evidence="4">
    <location>
        <begin position="345"/>
        <end position="400"/>
    </location>
</feature>
<feature type="region of interest" description="Disordered" evidence="4">
    <location>
        <begin position="1385"/>
        <end position="1412"/>
    </location>
</feature>
<dbReference type="GO" id="GO:0005548">
    <property type="term" value="F:phospholipid transporter activity"/>
    <property type="evidence" value="ECO:0007669"/>
    <property type="project" value="InterPro"/>
</dbReference>
<dbReference type="InterPro" id="IPR001666">
    <property type="entry name" value="PI_transfer"/>
</dbReference>
<feature type="compositionally biased region" description="Basic and acidic residues" evidence="4">
    <location>
        <begin position="658"/>
        <end position="692"/>
    </location>
</feature>
<dbReference type="InterPro" id="IPR000648">
    <property type="entry name" value="Oxysterol-bd"/>
</dbReference>
<dbReference type="SUPFAM" id="SSF144000">
    <property type="entry name" value="Oxysterol-binding protein-like"/>
    <property type="match status" value="1"/>
</dbReference>
<dbReference type="InterPro" id="IPR037239">
    <property type="entry name" value="OSBP_sf"/>
</dbReference>
<reference evidence="7" key="1">
    <citation type="journal article" date="2015" name="PLoS ONE">
        <title>Comprehensive Evaluation of Toxoplasma gondii VEG and Neospora caninum LIV Genomes with Tachyzoite Stage Transcriptome and Proteome Defines Novel Transcript Features.</title>
        <authorList>
            <person name="Ramaprasad A."/>
            <person name="Mourier T."/>
            <person name="Naeem R."/>
            <person name="Malas T.B."/>
            <person name="Moussa E."/>
            <person name="Panigrahi A."/>
            <person name="Vermont S.J."/>
            <person name="Otto T.D."/>
            <person name="Wastling J."/>
            <person name="Pain A."/>
        </authorList>
    </citation>
    <scope>NUCLEOTIDE SEQUENCE</scope>
    <source>
        <strain evidence="7">VEG</strain>
    </source>
</reference>
<feature type="region of interest" description="Disordered" evidence="4">
    <location>
        <begin position="232"/>
        <end position="251"/>
    </location>
</feature>
<dbReference type="InterPro" id="IPR023393">
    <property type="entry name" value="START-like_dom_sf"/>
</dbReference>
<feature type="transmembrane region" description="Helical" evidence="5">
    <location>
        <begin position="899"/>
        <end position="919"/>
    </location>
</feature>
<feature type="transmembrane region" description="Helical" evidence="5">
    <location>
        <begin position="972"/>
        <end position="995"/>
    </location>
</feature>
<evidence type="ECO:0000256" key="4">
    <source>
        <dbReference type="SAM" id="MobiDB-lite"/>
    </source>
</evidence>
<feature type="compositionally biased region" description="Low complexity" evidence="4">
    <location>
        <begin position="1497"/>
        <end position="1508"/>
    </location>
</feature>
<keyword evidence="2" id="KW-0445">Lipid transport</keyword>
<accession>A0A0F7V5E3</accession>
<evidence type="ECO:0000256" key="1">
    <source>
        <dbReference type="ARBA" id="ARBA00022448"/>
    </source>
</evidence>
<dbReference type="GO" id="GO:0008289">
    <property type="term" value="F:lipid binding"/>
    <property type="evidence" value="ECO:0007669"/>
    <property type="project" value="UniProtKB-KW"/>
</dbReference>
<dbReference type="PROSITE" id="PS50003">
    <property type="entry name" value="PH_DOMAIN"/>
    <property type="match status" value="1"/>
</dbReference>
<feature type="compositionally biased region" description="Low complexity" evidence="4">
    <location>
        <begin position="1402"/>
        <end position="1412"/>
    </location>
</feature>
<gene>
    <name evidence="7" type="ORF">BN1205_083325</name>
</gene>
<evidence type="ECO:0000259" key="6">
    <source>
        <dbReference type="PROSITE" id="PS50003"/>
    </source>
</evidence>
<name>A0A0F7V5E3_TOXGV</name>
<evidence type="ECO:0000256" key="5">
    <source>
        <dbReference type="SAM" id="Phobius"/>
    </source>
</evidence>
<dbReference type="InterPro" id="IPR011993">
    <property type="entry name" value="PH-like_dom_sf"/>
</dbReference>
<keyword evidence="1" id="KW-0813">Transport</keyword>
<dbReference type="Gene3D" id="2.30.29.30">
    <property type="entry name" value="Pleckstrin-homology domain (PH domain)/Phosphotyrosine-binding domain (PTB)"/>
    <property type="match status" value="1"/>
</dbReference>
<feature type="region of interest" description="Disordered" evidence="4">
    <location>
        <begin position="1011"/>
        <end position="1044"/>
    </location>
</feature>
<protein>
    <submittedName>
        <fullName evidence="7">Phosphatidylinositol transfer protein beta isoform, putative</fullName>
    </submittedName>
</protein>
<evidence type="ECO:0000256" key="2">
    <source>
        <dbReference type="ARBA" id="ARBA00023055"/>
    </source>
</evidence>
<dbReference type="Pfam" id="PF02121">
    <property type="entry name" value="IP_trans"/>
    <property type="match status" value="2"/>
</dbReference>
<feature type="region of interest" description="Disordered" evidence="4">
    <location>
        <begin position="1479"/>
        <end position="1510"/>
    </location>
</feature>
<feature type="region of interest" description="Disordered" evidence="4">
    <location>
        <begin position="793"/>
        <end position="849"/>
    </location>
</feature>
<dbReference type="Pfam" id="PF01237">
    <property type="entry name" value="Oxysterol_BP"/>
    <property type="match status" value="1"/>
</dbReference>
<feature type="compositionally biased region" description="Low complexity" evidence="4">
    <location>
        <begin position="458"/>
        <end position="474"/>
    </location>
</feature>
<dbReference type="Gene3D" id="3.30.530.20">
    <property type="match status" value="1"/>
</dbReference>
<dbReference type="PANTHER" id="PTHR10658:SF11">
    <property type="entry name" value="VIBRATOR, ISOFORM B"/>
    <property type="match status" value="1"/>
</dbReference>
<feature type="transmembrane region" description="Helical" evidence="5">
    <location>
        <begin position="864"/>
        <end position="887"/>
    </location>
</feature>
<feature type="compositionally biased region" description="Polar residues" evidence="4">
    <location>
        <begin position="1020"/>
        <end position="1031"/>
    </location>
</feature>
<feature type="region of interest" description="Disordered" evidence="4">
    <location>
        <begin position="193"/>
        <end position="227"/>
    </location>
</feature>